<feature type="transmembrane region" description="Helical" evidence="6">
    <location>
        <begin position="52"/>
        <end position="73"/>
    </location>
</feature>
<dbReference type="Proteomes" id="UP000319130">
    <property type="component" value="Unassembled WGS sequence"/>
</dbReference>
<evidence type="ECO:0000256" key="3">
    <source>
        <dbReference type="ARBA" id="ARBA00022692"/>
    </source>
</evidence>
<feature type="transmembrane region" description="Helical" evidence="6">
    <location>
        <begin position="270"/>
        <end position="291"/>
    </location>
</feature>
<reference evidence="9 10" key="1">
    <citation type="submission" date="2019-03" db="EMBL/GenBank/DDBJ databases">
        <title>Metabolic potential of uncultured bacteria and archaea associated with petroleum seepage in deep-sea sediments.</title>
        <authorList>
            <person name="Dong X."/>
            <person name="Hubert C."/>
        </authorList>
    </citation>
    <scope>NUCLEOTIDE SEQUENCE [LARGE SCALE GENOMIC DNA]</scope>
    <source>
        <strain evidence="9">E29_bin52</strain>
    </source>
</reference>
<evidence type="ECO:0000256" key="1">
    <source>
        <dbReference type="ARBA" id="ARBA00004651"/>
    </source>
</evidence>
<keyword evidence="4 6" id="KW-1133">Transmembrane helix</keyword>
<dbReference type="InterPro" id="IPR004477">
    <property type="entry name" value="ComEC_N"/>
</dbReference>
<name>A0A523W501_UNCAE</name>
<evidence type="ECO:0000256" key="5">
    <source>
        <dbReference type="ARBA" id="ARBA00023136"/>
    </source>
</evidence>
<evidence type="ECO:0000313" key="9">
    <source>
        <dbReference type="EMBL" id="TET62106.1"/>
    </source>
</evidence>
<accession>A0A523W501</accession>
<gene>
    <name evidence="9" type="ORF">E3J48_04720</name>
</gene>
<dbReference type="PANTHER" id="PTHR30619">
    <property type="entry name" value="DNA INTERNALIZATION/COMPETENCE PROTEIN COMEC/REC2"/>
    <property type="match status" value="1"/>
</dbReference>
<dbReference type="NCBIfam" id="TIGR00360">
    <property type="entry name" value="ComEC_N-term"/>
    <property type="match status" value="1"/>
</dbReference>
<keyword evidence="5 6" id="KW-0472">Membrane</keyword>
<dbReference type="EMBL" id="SOIZ01000205">
    <property type="protein sequence ID" value="TET62106.1"/>
    <property type="molecule type" value="Genomic_DNA"/>
</dbReference>
<feature type="domain" description="DUF4131" evidence="8">
    <location>
        <begin position="27"/>
        <end position="205"/>
    </location>
</feature>
<evidence type="ECO:0000313" key="10">
    <source>
        <dbReference type="Proteomes" id="UP000319130"/>
    </source>
</evidence>
<dbReference type="GO" id="GO:0005886">
    <property type="term" value="C:plasma membrane"/>
    <property type="evidence" value="ECO:0007669"/>
    <property type="project" value="UniProtKB-SubCell"/>
</dbReference>
<evidence type="ECO:0000256" key="6">
    <source>
        <dbReference type="SAM" id="Phobius"/>
    </source>
</evidence>
<keyword evidence="3 6" id="KW-0812">Transmembrane</keyword>
<comment type="subcellular location">
    <subcellularLocation>
        <location evidence="1">Cell membrane</location>
        <topology evidence="1">Multi-pass membrane protein</topology>
    </subcellularLocation>
</comment>
<evidence type="ECO:0000256" key="2">
    <source>
        <dbReference type="ARBA" id="ARBA00022475"/>
    </source>
</evidence>
<dbReference type="InterPro" id="IPR052159">
    <property type="entry name" value="Competence_DNA_uptake"/>
</dbReference>
<feature type="transmembrane region" description="Helical" evidence="6">
    <location>
        <begin position="29"/>
        <end position="45"/>
    </location>
</feature>
<comment type="caution">
    <text evidence="9">The sequence shown here is derived from an EMBL/GenBank/DDBJ whole genome shotgun (WGS) entry which is preliminary data.</text>
</comment>
<dbReference type="Pfam" id="PF03772">
    <property type="entry name" value="Competence"/>
    <property type="match status" value="1"/>
</dbReference>
<organism evidence="9 10">
    <name type="scientific">Aerophobetes bacterium</name>
    <dbReference type="NCBI Taxonomy" id="2030807"/>
    <lineage>
        <taxon>Bacteria</taxon>
        <taxon>Candidatus Aerophobota</taxon>
    </lineage>
</organism>
<dbReference type="InterPro" id="IPR025405">
    <property type="entry name" value="DUF4131"/>
</dbReference>
<feature type="transmembrane region" description="Helical" evidence="6">
    <location>
        <begin position="300"/>
        <end position="318"/>
    </location>
</feature>
<dbReference type="AlphaFoldDB" id="A0A523W501"/>
<dbReference type="Pfam" id="PF13567">
    <property type="entry name" value="DUF4131"/>
    <property type="match status" value="1"/>
</dbReference>
<dbReference type="PANTHER" id="PTHR30619:SF1">
    <property type="entry name" value="RECOMBINATION PROTEIN 2"/>
    <property type="match status" value="1"/>
</dbReference>
<sequence length="343" mass="39004">MKKPIVGLTLFFMAGIVLGRYLPFSFLPFYIFSLILFGASFSLFLKRKTPLVSLFLFSLTLLVGYLYFSFTYFPHSPAHIINFASSEGEVELVGRVVSRPSEKIFTKRKRVSFILETERIEPFRSNQERSSQISSPDVPDKENTLYGKVEGKVWVNSYSLYQNLGYGDRVRVRGKLRLPRSAREKGDFDWQRYLSYQGVWVELHTGWVEMLESSSISLMRWAHQNENHLARAIEKTLPNPHDQVAKGILLGDKERLPPHILTSFRRTGTAHVLVVSGLHVGLILFILFFVLRTLGVRSKIVAMLAFPVLVYYALLVGLRAPVVRASFMAGVGLTCLLINGIPR</sequence>
<keyword evidence="2" id="KW-1003">Cell membrane</keyword>
<evidence type="ECO:0000259" key="8">
    <source>
        <dbReference type="Pfam" id="PF13567"/>
    </source>
</evidence>
<proteinExistence type="predicted"/>
<protein>
    <submittedName>
        <fullName evidence="9">ComEC family competence protein</fullName>
    </submittedName>
</protein>
<evidence type="ECO:0000256" key="4">
    <source>
        <dbReference type="ARBA" id="ARBA00022989"/>
    </source>
</evidence>
<feature type="domain" description="ComEC/Rec2-related protein" evidence="7">
    <location>
        <begin position="248"/>
        <end position="338"/>
    </location>
</feature>
<evidence type="ECO:0000259" key="7">
    <source>
        <dbReference type="Pfam" id="PF03772"/>
    </source>
</evidence>